<dbReference type="Pfam" id="PF01266">
    <property type="entry name" value="DAO"/>
    <property type="match status" value="1"/>
</dbReference>
<evidence type="ECO:0000256" key="4">
    <source>
        <dbReference type="ARBA" id="ARBA00022827"/>
    </source>
</evidence>
<organism evidence="8 9">
    <name type="scientific">Papiliotrema laurentii</name>
    <name type="common">Cryptococcus laurentii</name>
    <dbReference type="NCBI Taxonomy" id="5418"/>
    <lineage>
        <taxon>Eukaryota</taxon>
        <taxon>Fungi</taxon>
        <taxon>Dikarya</taxon>
        <taxon>Basidiomycota</taxon>
        <taxon>Agaricomycotina</taxon>
        <taxon>Tremellomycetes</taxon>
        <taxon>Tremellales</taxon>
        <taxon>Rhynchogastremaceae</taxon>
        <taxon>Papiliotrema</taxon>
    </lineage>
</organism>
<feature type="chain" id="PRO_5042138478" evidence="6">
    <location>
        <begin position="28"/>
        <end position="501"/>
    </location>
</feature>
<evidence type="ECO:0000313" key="8">
    <source>
        <dbReference type="EMBL" id="KAK1921467.1"/>
    </source>
</evidence>
<evidence type="ECO:0000256" key="2">
    <source>
        <dbReference type="ARBA" id="ARBA00010989"/>
    </source>
</evidence>
<evidence type="ECO:0000256" key="1">
    <source>
        <dbReference type="ARBA" id="ARBA00001974"/>
    </source>
</evidence>
<keyword evidence="4" id="KW-0274">FAD</keyword>
<reference evidence="8" key="1">
    <citation type="submission" date="2023-02" db="EMBL/GenBank/DDBJ databases">
        <title>Identification and recombinant expression of a fungal hydrolase from Papiliotrema laurentii that hydrolyzes apple cutin and clears colloidal polyester polyurethane.</title>
        <authorList>
            <consortium name="DOE Joint Genome Institute"/>
            <person name="Roman V.A."/>
            <person name="Bojanowski C."/>
            <person name="Crable B.R."/>
            <person name="Wagner D.N."/>
            <person name="Hung C.S."/>
            <person name="Nadeau L.J."/>
            <person name="Schratz L."/>
            <person name="Haridas S."/>
            <person name="Pangilinan J."/>
            <person name="Lipzen A."/>
            <person name="Na H."/>
            <person name="Yan M."/>
            <person name="Ng V."/>
            <person name="Grigoriev I.V."/>
            <person name="Spatafora J.W."/>
            <person name="Barlow D."/>
            <person name="Biffinger J."/>
            <person name="Kelley-Loughnane N."/>
            <person name="Varaljay V.A."/>
            <person name="Crookes-Goodson W.J."/>
        </authorList>
    </citation>
    <scope>NUCLEOTIDE SEQUENCE</scope>
    <source>
        <strain evidence="8">5307AH</strain>
    </source>
</reference>
<sequence length="501" mass="55786">MTTPSSRVIIVGAGVFGLSTALHLAEAGYTNVTVFDYQPYDQTIYDPEQGCDSASSDINKIYRCSYGTEVEYQDLAFSGRPIWVRWNEAIAKSRPQDLPNGITPHTKVFEPNGLLRVSEGKMSQYDIDSMKALEKAGIRHFQHLTSDATDMARLAKSDGPATRWRTKLEAFEGVTDGSLTGYLDTSAGLTYADKACVWARHLCVKAGVRFILGPEKGKLQQLVIEHTPSGRRVTGITTVDGRRHAADVVVMACGPWTPSLVSETGPILQATAGSVCQIKLPKSRPDLWDKYSPENFPVWAYGLTGHESPEYGGFYGFPRSKNGVIKIGYRGRKWINLQPGSNGSSDISTPITKYTPVKATNLPKKAIDNLKKAVDRLFPDLKDVGITGTRMCWYTDSLDNSFVIDYVPEYSDSLFIATGGSGHGFKFLPVLGKHVRNALEKQEDQFTKLWRWRLPNKARVDDRQQLDLSSLQMATEEDWQWTKTAKAIVDRVDMGRERARL</sequence>
<evidence type="ECO:0000259" key="7">
    <source>
        <dbReference type="Pfam" id="PF01266"/>
    </source>
</evidence>
<comment type="cofactor">
    <cofactor evidence="1">
        <name>FAD</name>
        <dbReference type="ChEBI" id="CHEBI:57692"/>
    </cofactor>
</comment>
<keyword evidence="6" id="KW-0732">Signal</keyword>
<dbReference type="InterPro" id="IPR045170">
    <property type="entry name" value="MTOX"/>
</dbReference>
<dbReference type="Proteomes" id="UP001182556">
    <property type="component" value="Unassembled WGS sequence"/>
</dbReference>
<comment type="similarity">
    <text evidence="2">Belongs to the MSOX/MTOX family.</text>
</comment>
<dbReference type="EMBL" id="JAODAN010000011">
    <property type="protein sequence ID" value="KAK1921467.1"/>
    <property type="molecule type" value="Genomic_DNA"/>
</dbReference>
<keyword evidence="3" id="KW-0285">Flavoprotein</keyword>
<evidence type="ECO:0000256" key="6">
    <source>
        <dbReference type="SAM" id="SignalP"/>
    </source>
</evidence>
<evidence type="ECO:0000256" key="3">
    <source>
        <dbReference type="ARBA" id="ARBA00022630"/>
    </source>
</evidence>
<dbReference type="GO" id="GO:0050660">
    <property type="term" value="F:flavin adenine dinucleotide binding"/>
    <property type="evidence" value="ECO:0007669"/>
    <property type="project" value="InterPro"/>
</dbReference>
<feature type="domain" description="FAD dependent oxidoreductase" evidence="7">
    <location>
        <begin position="7"/>
        <end position="435"/>
    </location>
</feature>
<dbReference type="AlphaFoldDB" id="A0AAD9CSR0"/>
<name>A0AAD9CSR0_PAPLA</name>
<dbReference type="PANTHER" id="PTHR10961">
    <property type="entry name" value="PEROXISOMAL SARCOSINE OXIDASE"/>
    <property type="match status" value="1"/>
</dbReference>
<feature type="signal peptide" evidence="6">
    <location>
        <begin position="1"/>
        <end position="27"/>
    </location>
</feature>
<keyword evidence="9" id="KW-1185">Reference proteome</keyword>
<evidence type="ECO:0000313" key="9">
    <source>
        <dbReference type="Proteomes" id="UP001182556"/>
    </source>
</evidence>
<keyword evidence="5" id="KW-0560">Oxidoreductase</keyword>
<proteinExistence type="inferred from homology"/>
<dbReference type="GO" id="GO:0008115">
    <property type="term" value="F:sarcosine oxidase activity"/>
    <property type="evidence" value="ECO:0007669"/>
    <property type="project" value="TreeGrafter"/>
</dbReference>
<dbReference type="Gene3D" id="3.30.9.10">
    <property type="entry name" value="D-Amino Acid Oxidase, subunit A, domain 2"/>
    <property type="match status" value="1"/>
</dbReference>
<gene>
    <name evidence="8" type="ORF">DB88DRAFT_500829</name>
</gene>
<dbReference type="InterPro" id="IPR006076">
    <property type="entry name" value="FAD-dep_OxRdtase"/>
</dbReference>
<accession>A0AAD9CSR0</accession>
<dbReference type="SUPFAM" id="SSF51905">
    <property type="entry name" value="FAD/NAD(P)-binding domain"/>
    <property type="match status" value="1"/>
</dbReference>
<evidence type="ECO:0000256" key="5">
    <source>
        <dbReference type="ARBA" id="ARBA00023002"/>
    </source>
</evidence>
<dbReference type="InterPro" id="IPR036188">
    <property type="entry name" value="FAD/NAD-bd_sf"/>
</dbReference>
<protein>
    <submittedName>
        <fullName evidence="8">FAD dependent oxidoreductase</fullName>
    </submittedName>
</protein>
<comment type="caution">
    <text evidence="8">The sequence shown here is derived from an EMBL/GenBank/DDBJ whole genome shotgun (WGS) entry which is preliminary data.</text>
</comment>
<dbReference type="Gene3D" id="3.50.50.60">
    <property type="entry name" value="FAD/NAD(P)-binding domain"/>
    <property type="match status" value="1"/>
</dbReference>
<dbReference type="PANTHER" id="PTHR10961:SF15">
    <property type="entry name" value="FAD DEPENDENT OXIDOREDUCTASE DOMAIN-CONTAINING PROTEIN"/>
    <property type="match status" value="1"/>
</dbReference>